<organism evidence="2 3">
    <name type="scientific">Flavobacterium omnivorum</name>
    <dbReference type="NCBI Taxonomy" id="178355"/>
    <lineage>
        <taxon>Bacteria</taxon>
        <taxon>Pseudomonadati</taxon>
        <taxon>Bacteroidota</taxon>
        <taxon>Flavobacteriia</taxon>
        <taxon>Flavobacteriales</taxon>
        <taxon>Flavobacteriaceae</taxon>
        <taxon>Flavobacterium</taxon>
    </lineage>
</organism>
<keyword evidence="1" id="KW-0732">Signal</keyword>
<dbReference type="STRING" id="178355.SAMN04488062_10287"/>
<feature type="chain" id="PRO_5011655188" description="LVIVD repeat-containing protein" evidence="1">
    <location>
        <begin position="22"/>
        <end position="163"/>
    </location>
</feature>
<evidence type="ECO:0000256" key="1">
    <source>
        <dbReference type="SAM" id="SignalP"/>
    </source>
</evidence>
<dbReference type="RefSeq" id="WP_091254868.1">
    <property type="nucleotide sequence ID" value="NZ_FNDB01000002.1"/>
</dbReference>
<evidence type="ECO:0000313" key="3">
    <source>
        <dbReference type="Proteomes" id="UP000199274"/>
    </source>
</evidence>
<feature type="signal peptide" evidence="1">
    <location>
        <begin position="1"/>
        <end position="21"/>
    </location>
</feature>
<dbReference type="Proteomes" id="UP000199274">
    <property type="component" value="Unassembled WGS sequence"/>
</dbReference>
<evidence type="ECO:0008006" key="4">
    <source>
        <dbReference type="Google" id="ProtNLM"/>
    </source>
</evidence>
<name>A0A1G7WYL3_9FLAO</name>
<dbReference type="OrthoDB" id="853480at2"/>
<dbReference type="PROSITE" id="PS51257">
    <property type="entry name" value="PROKAR_LIPOPROTEIN"/>
    <property type="match status" value="1"/>
</dbReference>
<evidence type="ECO:0000313" key="2">
    <source>
        <dbReference type="EMBL" id="SDG76981.1"/>
    </source>
</evidence>
<accession>A0A1G7WYL3</accession>
<keyword evidence="3" id="KW-1185">Reference proteome</keyword>
<gene>
    <name evidence="2" type="ORF">SAMN04488062_10287</name>
</gene>
<proteinExistence type="predicted"/>
<protein>
    <recommendedName>
        <fullName evidence="4">LVIVD repeat-containing protein</fullName>
    </recommendedName>
</protein>
<dbReference type="EMBL" id="FNDB01000002">
    <property type="protein sequence ID" value="SDG76981.1"/>
    <property type="molecule type" value="Genomic_DNA"/>
</dbReference>
<sequence>MKKIVLLLLVSFLFISCWPTTDNGEFARQEYKPVIISRSTLESSIAFQNAQPIIKSGKIYIKDDLMFINDVNKGFHVYDYADPTKPVRLHYIKAPGATDLAIKGNTVYINQAVDLVTATFNPTTKIFTVTNRNKNVFPQKQAPNGLYGYTKENEIIIDWTLIK</sequence>
<reference evidence="3" key="1">
    <citation type="submission" date="2016-10" db="EMBL/GenBank/DDBJ databases">
        <authorList>
            <person name="Varghese N."/>
            <person name="Submissions S."/>
        </authorList>
    </citation>
    <scope>NUCLEOTIDE SEQUENCE [LARGE SCALE GENOMIC DNA]</scope>
    <source>
        <strain evidence="3">CGMCC 1.2747</strain>
    </source>
</reference>
<dbReference type="AlphaFoldDB" id="A0A1G7WYL3"/>